<feature type="transmembrane region" description="Helical" evidence="2">
    <location>
        <begin position="29"/>
        <end position="45"/>
    </location>
</feature>
<name>A0ABY5KVU1_9CELL</name>
<dbReference type="InterPro" id="IPR032531">
    <property type="entry name" value="DUF4956"/>
</dbReference>
<feature type="transmembrane region" description="Helical" evidence="2">
    <location>
        <begin position="80"/>
        <end position="95"/>
    </location>
</feature>
<dbReference type="EMBL" id="CP101987">
    <property type="protein sequence ID" value="UUI73326.1"/>
    <property type="molecule type" value="Genomic_DNA"/>
</dbReference>
<keyword evidence="4" id="KW-1185">Reference proteome</keyword>
<dbReference type="RefSeq" id="WP_227577634.1">
    <property type="nucleotide sequence ID" value="NZ_CP101987.1"/>
</dbReference>
<evidence type="ECO:0000256" key="2">
    <source>
        <dbReference type="SAM" id="Phobius"/>
    </source>
</evidence>
<evidence type="ECO:0000256" key="1">
    <source>
        <dbReference type="SAM" id="MobiDB-lite"/>
    </source>
</evidence>
<keyword evidence="2" id="KW-0812">Transmembrane</keyword>
<protein>
    <submittedName>
        <fullName evidence="3">DUF4956 domain-containing protein</fullName>
    </submittedName>
</protein>
<dbReference type="Proteomes" id="UP001316384">
    <property type="component" value="Chromosome"/>
</dbReference>
<evidence type="ECO:0000313" key="3">
    <source>
        <dbReference type="EMBL" id="UUI73326.1"/>
    </source>
</evidence>
<keyword evidence="2" id="KW-1133">Transmembrane helix</keyword>
<feature type="region of interest" description="Disordered" evidence="1">
    <location>
        <begin position="182"/>
        <end position="204"/>
    </location>
</feature>
<gene>
    <name evidence="3" type="ORF">NP048_07815</name>
</gene>
<keyword evidence="2" id="KW-0472">Membrane</keyword>
<sequence>MDQLVLIGADVAGIALLTWTYFRRHRRRDLVVAFLGVNVGVLAVASTLGSATIGAGLGLGLFGVLSIIRLRSTEIDQREVAYYFAALALGILGALPGPVLWHSLAFMALLLVAVLVADHPRVMRRHQRQELVLDGAVLDRVALVARLEGMLGARVHHVAVQRVDLVNDTTWVDVRYETVPPARRRGHVQTPRETARASTTGAAS</sequence>
<organism evidence="3 4">
    <name type="scientific">Cellulomonas xiejunii</name>
    <dbReference type="NCBI Taxonomy" id="2968083"/>
    <lineage>
        <taxon>Bacteria</taxon>
        <taxon>Bacillati</taxon>
        <taxon>Actinomycetota</taxon>
        <taxon>Actinomycetes</taxon>
        <taxon>Micrococcales</taxon>
        <taxon>Cellulomonadaceae</taxon>
        <taxon>Cellulomonas</taxon>
    </lineage>
</organism>
<feature type="transmembrane region" description="Helical" evidence="2">
    <location>
        <begin position="51"/>
        <end position="68"/>
    </location>
</feature>
<evidence type="ECO:0000313" key="4">
    <source>
        <dbReference type="Proteomes" id="UP001316384"/>
    </source>
</evidence>
<proteinExistence type="predicted"/>
<feature type="transmembrane region" description="Helical" evidence="2">
    <location>
        <begin position="6"/>
        <end position="22"/>
    </location>
</feature>
<reference evidence="3 4" key="1">
    <citation type="submission" date="2022-07" db="EMBL/GenBank/DDBJ databases">
        <title>Novel species in genus cellulomonas.</title>
        <authorList>
            <person name="Ye L."/>
        </authorList>
    </citation>
    <scope>NUCLEOTIDE SEQUENCE [LARGE SCALE GENOMIC DNA]</scope>
    <source>
        <strain evidence="4">zg-B89</strain>
    </source>
</reference>
<accession>A0ABY5KVU1</accession>
<dbReference type="Pfam" id="PF16316">
    <property type="entry name" value="DUF4956"/>
    <property type="match status" value="1"/>
</dbReference>